<organism evidence="1 2">
    <name type="scientific">Diphasiastrum complanatum</name>
    <name type="common">Issler's clubmoss</name>
    <name type="synonym">Lycopodium complanatum</name>
    <dbReference type="NCBI Taxonomy" id="34168"/>
    <lineage>
        <taxon>Eukaryota</taxon>
        <taxon>Viridiplantae</taxon>
        <taxon>Streptophyta</taxon>
        <taxon>Embryophyta</taxon>
        <taxon>Tracheophyta</taxon>
        <taxon>Lycopodiopsida</taxon>
        <taxon>Lycopodiales</taxon>
        <taxon>Lycopodiaceae</taxon>
        <taxon>Lycopodioideae</taxon>
        <taxon>Diphasiastrum</taxon>
    </lineage>
</organism>
<dbReference type="Proteomes" id="UP001162992">
    <property type="component" value="Chromosome 3"/>
</dbReference>
<evidence type="ECO:0000313" key="2">
    <source>
        <dbReference type="Proteomes" id="UP001162992"/>
    </source>
</evidence>
<comment type="caution">
    <text evidence="1">The sequence shown here is derived from an EMBL/GenBank/DDBJ whole genome shotgun (WGS) entry which is preliminary data.</text>
</comment>
<proteinExistence type="predicted"/>
<name>A0ACC2E419_DIPCM</name>
<keyword evidence="2" id="KW-1185">Reference proteome</keyword>
<accession>A0ACC2E419</accession>
<gene>
    <name evidence="1" type="ORF">O6H91_03G020400</name>
</gene>
<sequence>MACTSEVDEDSLYEDLYEDLGGGKQLLKTSIQEMEERLEHLTKGEKELQARLELMQKQVESTELEKNVLIRNISCLFKTAQLEVARKDKQIQKLQAEVLLLKSQISHSVNGKAKTSQASVFLEKQHKKDNREISTHSIQLQEIHNHNDMRLPAQRDKRDRRDSFDRRQIAHSRNGQPKVAWASVFTEQQQQDSDSGPKEHAIQLQDNHKDRRLPEERSKKDQRDSLHRRNERDQIDSRRCKAKYDYSFDGHFNPNTHVAQHTVLLRSTRQRHSDNVLE</sequence>
<reference evidence="2" key="1">
    <citation type="journal article" date="2024" name="Proc. Natl. Acad. Sci. U.S.A.">
        <title>Extraordinary preservation of gene collinearity over three hundred million years revealed in homosporous lycophytes.</title>
        <authorList>
            <person name="Li C."/>
            <person name="Wickell D."/>
            <person name="Kuo L.Y."/>
            <person name="Chen X."/>
            <person name="Nie B."/>
            <person name="Liao X."/>
            <person name="Peng D."/>
            <person name="Ji J."/>
            <person name="Jenkins J."/>
            <person name="Williams M."/>
            <person name="Shu S."/>
            <person name="Plott C."/>
            <person name="Barry K."/>
            <person name="Rajasekar S."/>
            <person name="Grimwood J."/>
            <person name="Han X."/>
            <person name="Sun S."/>
            <person name="Hou Z."/>
            <person name="He W."/>
            <person name="Dai G."/>
            <person name="Sun C."/>
            <person name="Schmutz J."/>
            <person name="Leebens-Mack J.H."/>
            <person name="Li F.W."/>
            <person name="Wang L."/>
        </authorList>
    </citation>
    <scope>NUCLEOTIDE SEQUENCE [LARGE SCALE GENOMIC DNA]</scope>
    <source>
        <strain evidence="2">cv. PW_Plant_1</strain>
    </source>
</reference>
<protein>
    <submittedName>
        <fullName evidence="1">Uncharacterized protein</fullName>
    </submittedName>
</protein>
<dbReference type="EMBL" id="CM055094">
    <property type="protein sequence ID" value="KAJ7561256.1"/>
    <property type="molecule type" value="Genomic_DNA"/>
</dbReference>
<evidence type="ECO:0000313" key="1">
    <source>
        <dbReference type="EMBL" id="KAJ7561256.1"/>
    </source>
</evidence>